<reference evidence="1 2" key="1">
    <citation type="submission" date="2017-02" db="EMBL/GenBank/DDBJ databases">
        <title>Chromobacterium haemolyticum H5244.</title>
        <authorList>
            <person name="Gulvik C.A."/>
        </authorList>
    </citation>
    <scope>NUCLEOTIDE SEQUENCE [LARGE SCALE GENOMIC DNA]</scope>
    <source>
        <strain evidence="1 2">H5244</strain>
    </source>
</reference>
<dbReference type="EMBL" id="MUKV01000010">
    <property type="protein sequence ID" value="OQS40734.1"/>
    <property type="molecule type" value="Genomic_DNA"/>
</dbReference>
<evidence type="ECO:0000313" key="2">
    <source>
        <dbReference type="Proteomes" id="UP000192721"/>
    </source>
</evidence>
<protein>
    <submittedName>
        <fullName evidence="1">Uncharacterized protein</fullName>
    </submittedName>
</protein>
<accession>A0A1W0D170</accession>
<gene>
    <name evidence="1" type="ORF">B0T45_10105</name>
</gene>
<proteinExistence type="predicted"/>
<evidence type="ECO:0000313" key="1">
    <source>
        <dbReference type="EMBL" id="OQS40734.1"/>
    </source>
</evidence>
<sequence>MAYDCSRRGLGPGWAAAFIAGTVNQRPLGLSDNLSKIPMPTLFMAIDARVIPGAVRAGACFTQFYQ</sequence>
<name>A0A1W0D170_9NEIS</name>
<dbReference type="Proteomes" id="UP000192721">
    <property type="component" value="Unassembled WGS sequence"/>
</dbReference>
<organism evidence="1 2">
    <name type="scientific">Chromobacterium haemolyticum</name>
    <dbReference type="NCBI Taxonomy" id="394935"/>
    <lineage>
        <taxon>Bacteria</taxon>
        <taxon>Pseudomonadati</taxon>
        <taxon>Pseudomonadota</taxon>
        <taxon>Betaproteobacteria</taxon>
        <taxon>Neisseriales</taxon>
        <taxon>Chromobacteriaceae</taxon>
        <taxon>Chromobacterium</taxon>
    </lineage>
</organism>
<dbReference type="AlphaFoldDB" id="A0A1W0D170"/>
<comment type="caution">
    <text evidence="1">The sequence shown here is derived from an EMBL/GenBank/DDBJ whole genome shotgun (WGS) entry which is preliminary data.</text>
</comment>